<reference evidence="6" key="1">
    <citation type="submission" date="2020-06" db="EMBL/GenBank/DDBJ databases">
        <authorList>
            <consortium name="Plant Systems Biology data submission"/>
        </authorList>
    </citation>
    <scope>NUCLEOTIDE SEQUENCE</scope>
    <source>
        <strain evidence="6">D6</strain>
    </source>
</reference>
<dbReference type="SUPFAM" id="SSF57850">
    <property type="entry name" value="RING/U-box"/>
    <property type="match status" value="1"/>
</dbReference>
<evidence type="ECO:0000259" key="5">
    <source>
        <dbReference type="PROSITE" id="PS50135"/>
    </source>
</evidence>
<keyword evidence="3" id="KW-0862">Zinc</keyword>
<dbReference type="SMART" id="SM00291">
    <property type="entry name" value="ZnF_ZZ"/>
    <property type="match status" value="1"/>
</dbReference>
<dbReference type="OrthoDB" id="10064100at2759"/>
<dbReference type="Pfam" id="PF00569">
    <property type="entry name" value="ZZ"/>
    <property type="match status" value="1"/>
</dbReference>
<proteinExistence type="predicted"/>
<organism evidence="6 7">
    <name type="scientific">Seminavis robusta</name>
    <dbReference type="NCBI Taxonomy" id="568900"/>
    <lineage>
        <taxon>Eukaryota</taxon>
        <taxon>Sar</taxon>
        <taxon>Stramenopiles</taxon>
        <taxon>Ochrophyta</taxon>
        <taxon>Bacillariophyta</taxon>
        <taxon>Bacillariophyceae</taxon>
        <taxon>Bacillariophycidae</taxon>
        <taxon>Naviculales</taxon>
        <taxon>Naviculaceae</taxon>
        <taxon>Seminavis</taxon>
    </lineage>
</organism>
<feature type="domain" description="ZZ-type" evidence="5">
    <location>
        <begin position="32"/>
        <end position="84"/>
    </location>
</feature>
<keyword evidence="1" id="KW-0479">Metal-binding</keyword>
<dbReference type="Gene3D" id="3.30.60.90">
    <property type="match status" value="1"/>
</dbReference>
<evidence type="ECO:0000313" key="6">
    <source>
        <dbReference type="EMBL" id="CAB9498135.1"/>
    </source>
</evidence>
<keyword evidence="7" id="KW-1185">Reference proteome</keyword>
<evidence type="ECO:0000256" key="2">
    <source>
        <dbReference type="ARBA" id="ARBA00022771"/>
    </source>
</evidence>
<evidence type="ECO:0000256" key="3">
    <source>
        <dbReference type="ARBA" id="ARBA00022833"/>
    </source>
</evidence>
<sequence>MEFYYGSDDHEAMDEDVILGEDVSVDLSQVRHVTVFCDECGANPIVGIRYKSTRQNNYDICQECLDENHNGNRQGFVAIEEEVDDEDEAVRLAGLDGTALERNSLVCSGIDQLVESPLLQNPNSQIDDITLILEGRHYRHQQAEPDSTVRDTTIRLLSQHRTLKEMEIQIVSYPQSLTHSIVAVTRGLANNTSVKSMAWTIECSGRDMTEEACQAIQHLMTHNTTIQFMFFFQDTGWPGRLATAFLRLQSCVFGALLNTHIDTVRFQGFLAVNRDNQKKAWAAMKENPRLKRIKTTFEQEDYMLELLRRDKKYQWMTQWLQADEHQCWAILEGAASMGSGIDPVFVIYHLLRSRPQVIM</sequence>
<dbReference type="PROSITE" id="PS01357">
    <property type="entry name" value="ZF_ZZ_1"/>
    <property type="match status" value="1"/>
</dbReference>
<dbReference type="GO" id="GO:0008270">
    <property type="term" value="F:zinc ion binding"/>
    <property type="evidence" value="ECO:0007669"/>
    <property type="project" value="UniProtKB-KW"/>
</dbReference>
<dbReference type="InterPro" id="IPR000433">
    <property type="entry name" value="Znf_ZZ"/>
</dbReference>
<gene>
    <name evidence="6" type="ORF">SEMRO_32_G020750.1</name>
</gene>
<protein>
    <recommendedName>
        <fullName evidence="5">ZZ-type domain-containing protein</fullName>
    </recommendedName>
</protein>
<evidence type="ECO:0000313" key="7">
    <source>
        <dbReference type="Proteomes" id="UP001153069"/>
    </source>
</evidence>
<dbReference type="InterPro" id="IPR043145">
    <property type="entry name" value="Znf_ZZ_sf"/>
</dbReference>
<evidence type="ECO:0000256" key="4">
    <source>
        <dbReference type="PROSITE-ProRule" id="PRU00228"/>
    </source>
</evidence>
<dbReference type="PROSITE" id="PS50135">
    <property type="entry name" value="ZF_ZZ_2"/>
    <property type="match status" value="1"/>
</dbReference>
<evidence type="ECO:0000256" key="1">
    <source>
        <dbReference type="ARBA" id="ARBA00022723"/>
    </source>
</evidence>
<name>A0A9N8DAC1_9STRA</name>
<dbReference type="Proteomes" id="UP001153069">
    <property type="component" value="Unassembled WGS sequence"/>
</dbReference>
<accession>A0A9N8DAC1</accession>
<comment type="caution">
    <text evidence="6">The sequence shown here is derived from an EMBL/GenBank/DDBJ whole genome shotgun (WGS) entry which is preliminary data.</text>
</comment>
<dbReference type="EMBL" id="CAICTM010000032">
    <property type="protein sequence ID" value="CAB9498135.1"/>
    <property type="molecule type" value="Genomic_DNA"/>
</dbReference>
<dbReference type="AlphaFoldDB" id="A0A9N8DAC1"/>
<keyword evidence="2 4" id="KW-0863">Zinc-finger</keyword>